<dbReference type="EMBL" id="ALBS01000334">
    <property type="protein sequence ID" value="EJT45107.1"/>
    <property type="molecule type" value="Genomic_DNA"/>
</dbReference>
<dbReference type="KEGG" id="tasa:A1Q1_06515"/>
<dbReference type="PANTHER" id="PTHR21561">
    <property type="entry name" value="INO80 COMPLEX SUBUNIT B"/>
    <property type="match status" value="1"/>
</dbReference>
<evidence type="ECO:0000256" key="1">
    <source>
        <dbReference type="SAM" id="MobiDB-lite"/>
    </source>
</evidence>
<feature type="compositionally biased region" description="Basic and acidic residues" evidence="1">
    <location>
        <begin position="110"/>
        <end position="134"/>
    </location>
</feature>
<accession>J6EQY6</accession>
<dbReference type="SMART" id="SM01406">
    <property type="entry name" value="PAPA-1"/>
    <property type="match status" value="1"/>
</dbReference>
<dbReference type="InterPro" id="IPR029523">
    <property type="entry name" value="INO80B/Ies2"/>
</dbReference>
<dbReference type="PANTHER" id="PTHR21561:SF12">
    <property type="entry name" value="INO80 COMPLEX SUBUNIT B"/>
    <property type="match status" value="1"/>
</dbReference>
<dbReference type="OrthoDB" id="2021186at2759"/>
<dbReference type="RefSeq" id="XP_014177104.1">
    <property type="nucleotide sequence ID" value="XM_014321629.1"/>
</dbReference>
<dbReference type="HOGENOM" id="CLU_1054440_0_0_1"/>
<organism evidence="3 4">
    <name type="scientific">Trichosporon asahii var. asahii (strain ATCC 90039 / CBS 2479 / JCM 2466 / KCTC 7840 / NBRC 103889/ NCYC 2677 / UAMH 7654)</name>
    <name type="common">Yeast</name>
    <dbReference type="NCBI Taxonomy" id="1186058"/>
    <lineage>
        <taxon>Eukaryota</taxon>
        <taxon>Fungi</taxon>
        <taxon>Dikarya</taxon>
        <taxon>Basidiomycota</taxon>
        <taxon>Agaricomycotina</taxon>
        <taxon>Tremellomycetes</taxon>
        <taxon>Trichosporonales</taxon>
        <taxon>Trichosporonaceae</taxon>
        <taxon>Trichosporon</taxon>
    </lineage>
</organism>
<dbReference type="InterPro" id="IPR006880">
    <property type="entry name" value="INO80B_C"/>
</dbReference>
<dbReference type="GO" id="GO:0006338">
    <property type="term" value="P:chromatin remodeling"/>
    <property type="evidence" value="ECO:0007669"/>
    <property type="project" value="InterPro"/>
</dbReference>
<dbReference type="Pfam" id="PF04795">
    <property type="entry name" value="PAPA-1"/>
    <property type="match status" value="1"/>
</dbReference>
<dbReference type="AlphaFoldDB" id="J6EQY6"/>
<feature type="compositionally biased region" description="Acidic residues" evidence="1">
    <location>
        <begin position="18"/>
        <end position="29"/>
    </location>
</feature>
<dbReference type="GeneID" id="25990027"/>
<protein>
    <recommendedName>
        <fullName evidence="2">INO80 complex subunit B-like conserved region domain-containing protein</fullName>
    </recommendedName>
</protein>
<feature type="domain" description="INO80 complex subunit B-like conserved region" evidence="2">
    <location>
        <begin position="112"/>
        <end position="204"/>
    </location>
</feature>
<feature type="region of interest" description="Disordered" evidence="1">
    <location>
        <begin position="1"/>
        <end position="177"/>
    </location>
</feature>
<feature type="compositionally biased region" description="Acidic residues" evidence="1">
    <location>
        <begin position="49"/>
        <end position="60"/>
    </location>
</feature>
<evidence type="ECO:0000259" key="2">
    <source>
        <dbReference type="SMART" id="SM01406"/>
    </source>
</evidence>
<proteinExistence type="predicted"/>
<dbReference type="VEuPathDB" id="FungiDB:A1Q1_06515"/>
<reference evidence="3 4" key="1">
    <citation type="journal article" date="2012" name="Eukaryot. Cell">
        <title>Draft genome sequence of CBS 2479, the standard type strain of Trichosporon asahii.</title>
        <authorList>
            <person name="Yang R.Y."/>
            <person name="Li H.T."/>
            <person name="Zhu H."/>
            <person name="Zhou G.P."/>
            <person name="Wang M."/>
            <person name="Wang L."/>
        </authorList>
    </citation>
    <scope>NUCLEOTIDE SEQUENCE [LARGE SCALE GENOMIC DNA]</scope>
    <source>
        <strain evidence="4">ATCC 90039 / CBS 2479 / JCM 2466 / KCTC 7840 / NCYC 2677 / UAMH 7654</strain>
    </source>
</reference>
<feature type="region of interest" description="Disordered" evidence="1">
    <location>
        <begin position="208"/>
        <end position="227"/>
    </location>
</feature>
<gene>
    <name evidence="3" type="ORF">A1Q1_06515</name>
</gene>
<evidence type="ECO:0000313" key="3">
    <source>
        <dbReference type="EMBL" id="EJT45107.1"/>
    </source>
</evidence>
<dbReference type="GO" id="GO:0031011">
    <property type="term" value="C:Ino80 complex"/>
    <property type="evidence" value="ECO:0007669"/>
    <property type="project" value="InterPro"/>
</dbReference>
<comment type="caution">
    <text evidence="3">The sequence shown here is derived from an EMBL/GenBank/DDBJ whole genome shotgun (WGS) entry which is preliminary data.</text>
</comment>
<evidence type="ECO:0000313" key="4">
    <source>
        <dbReference type="Proteomes" id="UP000002748"/>
    </source>
</evidence>
<name>J6EQY6_TRIAS</name>
<sequence length="264" mass="29731">MPAAVSSAARRAKRVIESDSESPEEEMELDDAKRQAAKKAAKRTREADNADADSDDEFREDESRATSPSKMTARQRAKREKEMGEDEGLIDEGLMSLPDGQVKVKPILTEAERLQKREEMARRRKRQNEQRLQDEQDQTINRLLRAQTGRSRSKLDHTPLPDGESGASSPTKQRSVLDIPNGIRWVSRLDGENVTMAVSVMEGNEKWLDFPERPPREAGEKKDKDEAAKCAAKGCNEKRKYRSTKKFDVGGCSLPHLKEVEAAL</sequence>
<dbReference type="Proteomes" id="UP000002748">
    <property type="component" value="Unassembled WGS sequence"/>
</dbReference>